<feature type="transmembrane region" description="Helical" evidence="12">
    <location>
        <begin position="510"/>
        <end position="532"/>
    </location>
</feature>
<comment type="catalytic activity">
    <reaction evidence="10 12">
        <text>L-cysteinyl-[protein] + hexadecanoyl-CoA = S-hexadecanoyl-L-cysteinyl-[protein] + CoA</text>
        <dbReference type="Rhea" id="RHEA:36683"/>
        <dbReference type="Rhea" id="RHEA-COMP:10131"/>
        <dbReference type="Rhea" id="RHEA-COMP:11032"/>
        <dbReference type="ChEBI" id="CHEBI:29950"/>
        <dbReference type="ChEBI" id="CHEBI:57287"/>
        <dbReference type="ChEBI" id="CHEBI:57379"/>
        <dbReference type="ChEBI" id="CHEBI:74151"/>
        <dbReference type="EC" id="2.3.1.225"/>
    </reaction>
</comment>
<keyword evidence="6 11" id="KW-0040">ANK repeat</keyword>
<dbReference type="PROSITE" id="PS50216">
    <property type="entry name" value="DHHC"/>
    <property type="match status" value="1"/>
</dbReference>
<comment type="subcellular location">
    <subcellularLocation>
        <location evidence="1">Membrane</location>
        <topology evidence="1">Multi-pass membrane protein</topology>
    </subcellularLocation>
</comment>
<comment type="similarity">
    <text evidence="2">Belongs to the DHHC palmitoyltransferase family. AKR/ZDHHC17 subfamily.</text>
</comment>
<feature type="repeat" description="ANK" evidence="11">
    <location>
        <begin position="209"/>
        <end position="241"/>
    </location>
</feature>
<keyword evidence="5 12" id="KW-1133">Transmembrane helix</keyword>
<feature type="transmembrane region" description="Helical" evidence="12">
    <location>
        <begin position="412"/>
        <end position="429"/>
    </location>
</feature>
<dbReference type="SMART" id="SM00248">
    <property type="entry name" value="ANK"/>
    <property type="match status" value="6"/>
</dbReference>
<protein>
    <recommendedName>
        <fullName evidence="12">Palmitoyltransferase</fullName>
        <ecNumber evidence="12">2.3.1.225</ecNumber>
    </recommendedName>
</protein>
<dbReference type="InterPro" id="IPR036770">
    <property type="entry name" value="Ankyrin_rpt-contain_sf"/>
</dbReference>
<feature type="transmembrane region" description="Helical" evidence="12">
    <location>
        <begin position="565"/>
        <end position="585"/>
    </location>
</feature>
<proteinExistence type="inferred from homology"/>
<evidence type="ECO:0000313" key="15">
    <source>
        <dbReference type="EMBL" id="EGG05350.1"/>
    </source>
</evidence>
<dbReference type="EMBL" id="GL883113">
    <property type="protein sequence ID" value="EGG05350.1"/>
    <property type="molecule type" value="Genomic_DNA"/>
</dbReference>
<evidence type="ECO:0000256" key="7">
    <source>
        <dbReference type="ARBA" id="ARBA00023136"/>
    </source>
</evidence>
<evidence type="ECO:0000256" key="9">
    <source>
        <dbReference type="ARBA" id="ARBA00023288"/>
    </source>
</evidence>
<feature type="repeat" description="ANK" evidence="11">
    <location>
        <begin position="105"/>
        <end position="137"/>
    </location>
</feature>
<dbReference type="Pfam" id="PF12796">
    <property type="entry name" value="Ank_2"/>
    <property type="match status" value="2"/>
</dbReference>
<feature type="compositionally biased region" description="Low complexity" evidence="13">
    <location>
        <begin position="18"/>
        <end position="30"/>
    </location>
</feature>
<keyword evidence="9" id="KW-0449">Lipoprotein</keyword>
<keyword evidence="3 12" id="KW-0812">Transmembrane</keyword>
<dbReference type="Pfam" id="PF01529">
    <property type="entry name" value="DHHC"/>
    <property type="match status" value="1"/>
</dbReference>
<dbReference type="PANTHER" id="PTHR24161:SF85">
    <property type="entry name" value="PALMITOYLTRANSFERASE HIP14"/>
    <property type="match status" value="1"/>
</dbReference>
<feature type="compositionally biased region" description="Low complexity" evidence="13">
    <location>
        <begin position="37"/>
        <end position="48"/>
    </location>
</feature>
<evidence type="ECO:0000256" key="3">
    <source>
        <dbReference type="ARBA" id="ARBA00022692"/>
    </source>
</evidence>
<dbReference type="PROSITE" id="PS50088">
    <property type="entry name" value="ANK_REPEAT"/>
    <property type="match status" value="4"/>
</dbReference>
<feature type="compositionally biased region" description="Polar residues" evidence="13">
    <location>
        <begin position="1"/>
        <end position="13"/>
    </location>
</feature>
<feature type="domain" description="Palmitoyltransferase DHHC" evidence="14">
    <location>
        <begin position="461"/>
        <end position="602"/>
    </location>
</feature>
<keyword evidence="12" id="KW-0012">Acyltransferase</keyword>
<dbReference type="GO" id="GO:0016020">
    <property type="term" value="C:membrane"/>
    <property type="evidence" value="ECO:0007669"/>
    <property type="project" value="UniProtKB-SubCell"/>
</dbReference>
<dbReference type="eggNOG" id="KOG0509">
    <property type="taxonomic scope" value="Eukaryota"/>
</dbReference>
<gene>
    <name evidence="15" type="ORF">MELLADRAFT_43870</name>
</gene>
<keyword evidence="4" id="KW-0677">Repeat</keyword>
<dbReference type="OrthoDB" id="6781668at2759"/>
<dbReference type="Pfam" id="PF00023">
    <property type="entry name" value="Ank"/>
    <property type="match status" value="1"/>
</dbReference>
<organism evidence="16">
    <name type="scientific">Melampsora larici-populina (strain 98AG31 / pathotype 3-4-7)</name>
    <name type="common">Poplar leaf rust fungus</name>
    <dbReference type="NCBI Taxonomy" id="747676"/>
    <lineage>
        <taxon>Eukaryota</taxon>
        <taxon>Fungi</taxon>
        <taxon>Dikarya</taxon>
        <taxon>Basidiomycota</taxon>
        <taxon>Pucciniomycotina</taxon>
        <taxon>Pucciniomycetes</taxon>
        <taxon>Pucciniales</taxon>
        <taxon>Melampsoraceae</taxon>
        <taxon>Melampsora</taxon>
    </lineage>
</organism>
<keyword evidence="16" id="KW-1185">Reference proteome</keyword>
<dbReference type="PROSITE" id="PS50297">
    <property type="entry name" value="ANK_REP_REGION"/>
    <property type="match status" value="4"/>
</dbReference>
<accession>F4RQ53</accession>
<dbReference type="InParanoid" id="F4RQ53"/>
<evidence type="ECO:0000259" key="14">
    <source>
        <dbReference type="Pfam" id="PF01529"/>
    </source>
</evidence>
<name>F4RQ53_MELLP</name>
<feature type="repeat" description="ANK" evidence="11">
    <location>
        <begin position="242"/>
        <end position="274"/>
    </location>
</feature>
<dbReference type="GeneID" id="18928143"/>
<dbReference type="HOGENOM" id="CLU_012510_0_0_1"/>
<evidence type="ECO:0000256" key="1">
    <source>
        <dbReference type="ARBA" id="ARBA00004141"/>
    </source>
</evidence>
<sequence>MSSTNSSPNQSHFNKIKPSSSSVPTVSTTSAQATFSPTNEKTPNTPTNQSHERSRSFNMRDALNLPDEPPPGPGPLHTAAQHGDLATLTEIIESGTESVTDVDDQQITALHWAAINGHLLLCSFLISRGAVIDAFGGELVATPLMWAARNGRVYVVHLLLKHGADPNLVDSQGFNTLHLATHSSSALTLAYLLASNRLSSDSLESTDPQGHTALHWACYQGDTLSVNLLLAHRSSVAAKDSTGMTPLHWAVVKGNASCIKQIVLGGADVHARTIEGKTPKEMADELKSISAWTKALGEVGLEPNGIPRHLTLSPFKTKLAIYILSTLTLGLAFNTFESLPWVSAWLLALAEGYGLHHVVSVTLLDAKRRGGGSTGDIITRSPYFNSVIVASIFWVSYTWLTRLVRNTPGYAATNLFFALSCLICMYNLFRAVSLDPGFIPLPRGEGELNRVVEGLVESGKFDGTHFCITCQARRPLRSKHCRLCNRCTAKFDHHCPWIWNCVGVKNHRQFLVFVASLISGISCYIVLAYAYLSEAPVLPTTESAELPASCSISILLCQISSFDTFTFSVTVWSAIQLTWTIVLLLSQLWQISRQMTTFELSNYSKFGYMGGRGGSSLSSQSSHSHSHLNHQEAISSLKAQVIEEPNCKKHHQHGIKGKMGFCLKIIGLDQLVQGKGAKNLVKAGKVKNPFNKGIKRNCYDFWSNGNELGVDYLELFDVPDGGFKTKDQRKSRKGGYERVAMDIV</sequence>
<dbReference type="GO" id="GO:0019706">
    <property type="term" value="F:protein-cysteine S-palmitoyltransferase activity"/>
    <property type="evidence" value="ECO:0007669"/>
    <property type="project" value="UniProtKB-EC"/>
</dbReference>
<dbReference type="FunCoup" id="F4RQ53">
    <property type="interactions" value="261"/>
</dbReference>
<evidence type="ECO:0000256" key="5">
    <source>
        <dbReference type="ARBA" id="ARBA00022989"/>
    </source>
</evidence>
<dbReference type="STRING" id="747676.F4RQ53"/>
<dbReference type="VEuPathDB" id="FungiDB:MELLADRAFT_43870"/>
<feature type="transmembrane region" description="Helical" evidence="12">
    <location>
        <begin position="342"/>
        <end position="363"/>
    </location>
</feature>
<keyword evidence="7 12" id="KW-0472">Membrane</keyword>
<dbReference type="PANTHER" id="PTHR24161">
    <property type="entry name" value="ANK_REP_REGION DOMAIN-CONTAINING PROTEIN-RELATED"/>
    <property type="match status" value="1"/>
</dbReference>
<evidence type="ECO:0000256" key="8">
    <source>
        <dbReference type="ARBA" id="ARBA00023139"/>
    </source>
</evidence>
<evidence type="ECO:0000256" key="2">
    <source>
        <dbReference type="ARBA" id="ARBA00010104"/>
    </source>
</evidence>
<evidence type="ECO:0000256" key="11">
    <source>
        <dbReference type="PROSITE-ProRule" id="PRU00023"/>
    </source>
</evidence>
<dbReference type="SUPFAM" id="SSF48403">
    <property type="entry name" value="Ankyrin repeat"/>
    <property type="match status" value="1"/>
</dbReference>
<dbReference type="KEGG" id="mlr:MELLADRAFT_43870"/>
<feature type="region of interest" description="Disordered" evidence="13">
    <location>
        <begin position="1"/>
        <end position="55"/>
    </location>
</feature>
<dbReference type="EC" id="2.3.1.225" evidence="12"/>
<reference evidence="16" key="1">
    <citation type="journal article" date="2011" name="Proc. Natl. Acad. Sci. U.S.A.">
        <title>Obligate biotrophy features unraveled by the genomic analysis of rust fungi.</title>
        <authorList>
            <person name="Duplessis S."/>
            <person name="Cuomo C.A."/>
            <person name="Lin Y.-C."/>
            <person name="Aerts A."/>
            <person name="Tisserant E."/>
            <person name="Veneault-Fourrey C."/>
            <person name="Joly D.L."/>
            <person name="Hacquard S."/>
            <person name="Amselem J."/>
            <person name="Cantarel B.L."/>
            <person name="Chiu R."/>
            <person name="Coutinho P.M."/>
            <person name="Feau N."/>
            <person name="Field M."/>
            <person name="Frey P."/>
            <person name="Gelhaye E."/>
            <person name="Goldberg J."/>
            <person name="Grabherr M.G."/>
            <person name="Kodira C.D."/>
            <person name="Kohler A."/>
            <person name="Kuees U."/>
            <person name="Lindquist E.A."/>
            <person name="Lucas S.M."/>
            <person name="Mago R."/>
            <person name="Mauceli E."/>
            <person name="Morin E."/>
            <person name="Murat C."/>
            <person name="Pangilinan J.L."/>
            <person name="Park R."/>
            <person name="Pearson M."/>
            <person name="Quesneville H."/>
            <person name="Rouhier N."/>
            <person name="Sakthikumar S."/>
            <person name="Salamov A.A."/>
            <person name="Schmutz J."/>
            <person name="Selles B."/>
            <person name="Shapiro H."/>
            <person name="Tanguay P."/>
            <person name="Tuskan G.A."/>
            <person name="Henrissat B."/>
            <person name="Van de Peer Y."/>
            <person name="Rouze P."/>
            <person name="Ellis J.G."/>
            <person name="Dodds P.N."/>
            <person name="Schein J.E."/>
            <person name="Zhong S."/>
            <person name="Hamelin R.C."/>
            <person name="Grigoriev I.V."/>
            <person name="Szabo L.J."/>
            <person name="Martin F."/>
        </authorList>
    </citation>
    <scope>NUCLEOTIDE SEQUENCE [LARGE SCALE GENOMIC DNA]</scope>
    <source>
        <strain evidence="16">98AG31 / pathotype 3-4-7</strain>
    </source>
</reference>
<dbReference type="AlphaFoldDB" id="F4RQ53"/>
<feature type="region of interest" description="Disordered" evidence="13">
    <location>
        <begin position="61"/>
        <end position="80"/>
    </location>
</feature>
<evidence type="ECO:0000256" key="10">
    <source>
        <dbReference type="ARBA" id="ARBA00048048"/>
    </source>
</evidence>
<dbReference type="Gene3D" id="1.25.40.20">
    <property type="entry name" value="Ankyrin repeat-containing domain"/>
    <property type="match status" value="2"/>
</dbReference>
<comment type="domain">
    <text evidence="12">The DHHC domain is required for palmitoyltransferase activity.</text>
</comment>
<feature type="transmembrane region" description="Helical" evidence="12">
    <location>
        <begin position="319"/>
        <end position="336"/>
    </location>
</feature>
<feature type="repeat" description="ANK" evidence="11">
    <location>
        <begin position="142"/>
        <end position="171"/>
    </location>
</feature>
<keyword evidence="8" id="KW-0564">Palmitate</keyword>
<dbReference type="RefSeq" id="XP_007411272.1">
    <property type="nucleotide sequence ID" value="XM_007411210.1"/>
</dbReference>
<evidence type="ECO:0000256" key="6">
    <source>
        <dbReference type="ARBA" id="ARBA00023043"/>
    </source>
</evidence>
<feature type="transmembrane region" description="Helical" evidence="12">
    <location>
        <begin position="383"/>
        <end position="400"/>
    </location>
</feature>
<evidence type="ECO:0000256" key="13">
    <source>
        <dbReference type="SAM" id="MobiDB-lite"/>
    </source>
</evidence>
<dbReference type="Proteomes" id="UP000001072">
    <property type="component" value="Unassembled WGS sequence"/>
</dbReference>
<dbReference type="InterPro" id="IPR002110">
    <property type="entry name" value="Ankyrin_rpt"/>
</dbReference>
<dbReference type="InterPro" id="IPR001594">
    <property type="entry name" value="Palmitoyltrfase_DHHC"/>
</dbReference>
<evidence type="ECO:0000256" key="4">
    <source>
        <dbReference type="ARBA" id="ARBA00022737"/>
    </source>
</evidence>
<keyword evidence="12" id="KW-0808">Transferase</keyword>
<evidence type="ECO:0000313" key="16">
    <source>
        <dbReference type="Proteomes" id="UP000001072"/>
    </source>
</evidence>
<evidence type="ECO:0000256" key="12">
    <source>
        <dbReference type="RuleBase" id="RU079119"/>
    </source>
</evidence>